<accession>A0A645BCJ8</accession>
<gene>
    <name evidence="2" type="ORF">SDC9_110089</name>
</gene>
<feature type="compositionally biased region" description="Basic and acidic residues" evidence="1">
    <location>
        <begin position="124"/>
        <end position="142"/>
    </location>
</feature>
<name>A0A645BCJ8_9ZZZZ</name>
<reference evidence="2" key="1">
    <citation type="submission" date="2019-08" db="EMBL/GenBank/DDBJ databases">
        <authorList>
            <person name="Kucharzyk K."/>
            <person name="Murdoch R.W."/>
            <person name="Higgins S."/>
            <person name="Loffler F."/>
        </authorList>
    </citation>
    <scope>NUCLEOTIDE SEQUENCE</scope>
</reference>
<evidence type="ECO:0000256" key="1">
    <source>
        <dbReference type="SAM" id="MobiDB-lite"/>
    </source>
</evidence>
<comment type="caution">
    <text evidence="2">The sequence shown here is derived from an EMBL/GenBank/DDBJ whole genome shotgun (WGS) entry which is preliminary data.</text>
</comment>
<evidence type="ECO:0000313" key="2">
    <source>
        <dbReference type="EMBL" id="MPM63209.1"/>
    </source>
</evidence>
<protein>
    <submittedName>
        <fullName evidence="2">Uncharacterized protein</fullName>
    </submittedName>
</protein>
<feature type="region of interest" description="Disordered" evidence="1">
    <location>
        <begin position="85"/>
        <end position="142"/>
    </location>
</feature>
<sequence length="160" mass="17083">MRVGRTDDGWMARIAHEVAGHISAGLPAQRAQLSVPGHPATSAVMSQTRHRRLQPFQCAAAGRVECPPSRGGGGVRGERPSLLAARTQSSGQDSGTGMGMSRGEDHVVRQPSGLGDHVGEFPVDPDHIKSDDHLVTDSHRDSFGPGCQCRRRMISARCET</sequence>
<dbReference type="EMBL" id="VSSQ01019280">
    <property type="protein sequence ID" value="MPM63209.1"/>
    <property type="molecule type" value="Genomic_DNA"/>
</dbReference>
<organism evidence="2">
    <name type="scientific">bioreactor metagenome</name>
    <dbReference type="NCBI Taxonomy" id="1076179"/>
    <lineage>
        <taxon>unclassified sequences</taxon>
        <taxon>metagenomes</taxon>
        <taxon>ecological metagenomes</taxon>
    </lineage>
</organism>
<dbReference type="AlphaFoldDB" id="A0A645BCJ8"/>
<proteinExistence type="predicted"/>